<dbReference type="Gene3D" id="3.40.50.2000">
    <property type="entry name" value="Glycogen Phosphorylase B"/>
    <property type="match status" value="1"/>
</dbReference>
<dbReference type="CDD" id="cd03809">
    <property type="entry name" value="GT4_MtfB-like"/>
    <property type="match status" value="1"/>
</dbReference>
<dbReference type="OrthoDB" id="9790710at2"/>
<proteinExistence type="predicted"/>
<organism evidence="1 2">
    <name type="scientific">Azospirillum doebereinerae</name>
    <dbReference type="NCBI Taxonomy" id="92933"/>
    <lineage>
        <taxon>Bacteria</taxon>
        <taxon>Pseudomonadati</taxon>
        <taxon>Pseudomonadota</taxon>
        <taxon>Alphaproteobacteria</taxon>
        <taxon>Rhodospirillales</taxon>
        <taxon>Azospirillaceae</taxon>
        <taxon>Azospirillum</taxon>
    </lineage>
</organism>
<dbReference type="GO" id="GO:0016757">
    <property type="term" value="F:glycosyltransferase activity"/>
    <property type="evidence" value="ECO:0007669"/>
    <property type="project" value="TreeGrafter"/>
</dbReference>
<keyword evidence="2" id="KW-1185">Reference proteome</keyword>
<evidence type="ECO:0000313" key="1">
    <source>
        <dbReference type="EMBL" id="RUQ68933.1"/>
    </source>
</evidence>
<reference evidence="1 2" key="1">
    <citation type="submission" date="2018-12" db="EMBL/GenBank/DDBJ databases">
        <authorList>
            <person name="Yang Y."/>
        </authorList>
    </citation>
    <scope>NUCLEOTIDE SEQUENCE [LARGE SCALE GENOMIC DNA]</scope>
    <source>
        <strain evidence="1 2">GSF71</strain>
    </source>
</reference>
<dbReference type="SUPFAM" id="SSF53756">
    <property type="entry name" value="UDP-Glycosyltransferase/glycogen phosphorylase"/>
    <property type="match status" value="1"/>
</dbReference>
<name>A0A3S0WKZ9_9PROT</name>
<accession>A0A3S0WKZ9</accession>
<dbReference type="AlphaFoldDB" id="A0A3S0WKZ9"/>
<dbReference type="Pfam" id="PF13692">
    <property type="entry name" value="Glyco_trans_1_4"/>
    <property type="match status" value="1"/>
</dbReference>
<dbReference type="Proteomes" id="UP000280346">
    <property type="component" value="Unassembled WGS sequence"/>
</dbReference>
<sequence length="424" mass="47790">MRVGIFRSMPWYAGGAFQYEKVLLDALAEVALTSADEISCLARPDENLHNLVVDGGLSYRGLPLRSLGAASFQQRPLETYLNQPPQVMPALDSNVIYLDRGMAKLFRSSGIDWVFQLQPSETAFSALVPFVMPIHDLQHRLQPEFPEVSAHGQTGYRDYLYRNACRYATLILVESEHGKQDVLRFYGDAIGEDRIRVLPLYPPIRQGGMPSESDLQRVRANYGLPPRYFFYPAQFWRHKNHRLILQALRRIEEETGETIPLVLSGTYVDPVRAIAFKEMMDFAVEIGVRDRVSYLGWVPDEDMPALYRLSAGLVMPTFFGPSNIPALEAWNYGRPVITSDIPGLREQTGDAGLLVDPRSPEQLAAAMLRLWRDEAFGNELAERGRRRLAACDWADFVRQVGGIVADASARVQDGRSPRYPAAEL</sequence>
<gene>
    <name evidence="1" type="ORF">EJ913_17325</name>
</gene>
<keyword evidence="1" id="KW-0808">Transferase</keyword>
<dbReference type="PANTHER" id="PTHR46401:SF8">
    <property type="entry name" value="BLL6006 PROTEIN"/>
    <property type="match status" value="1"/>
</dbReference>
<evidence type="ECO:0000313" key="2">
    <source>
        <dbReference type="Proteomes" id="UP000280346"/>
    </source>
</evidence>
<protein>
    <submittedName>
        <fullName evidence="1">Glycosyltransferase family 1 protein</fullName>
    </submittedName>
</protein>
<dbReference type="PANTHER" id="PTHR46401">
    <property type="entry name" value="GLYCOSYLTRANSFERASE WBBK-RELATED"/>
    <property type="match status" value="1"/>
</dbReference>
<comment type="caution">
    <text evidence="1">The sequence shown here is derived from an EMBL/GenBank/DDBJ whole genome shotgun (WGS) entry which is preliminary data.</text>
</comment>
<dbReference type="EMBL" id="RZIJ01000013">
    <property type="protein sequence ID" value="RUQ68933.1"/>
    <property type="molecule type" value="Genomic_DNA"/>
</dbReference>